<gene>
    <name evidence="7" type="ORF">M9Y10_026952</name>
</gene>
<feature type="binding site" evidence="4">
    <location>
        <position position="890"/>
    </location>
    <ligand>
        <name>ATP</name>
        <dbReference type="ChEBI" id="CHEBI:30616"/>
    </ligand>
</feature>
<evidence type="ECO:0000256" key="2">
    <source>
        <dbReference type="ARBA" id="ARBA00022741"/>
    </source>
</evidence>
<feature type="binding site" evidence="4">
    <location>
        <position position="550"/>
    </location>
    <ligand>
        <name>ATP</name>
        <dbReference type="ChEBI" id="CHEBI:30616"/>
    </ligand>
</feature>
<dbReference type="SUPFAM" id="SSF56112">
    <property type="entry name" value="Protein kinase-like (PK-like)"/>
    <property type="match status" value="6"/>
</dbReference>
<feature type="region of interest" description="Disordered" evidence="5">
    <location>
        <begin position="1804"/>
        <end position="1825"/>
    </location>
</feature>
<dbReference type="CDD" id="cd13999">
    <property type="entry name" value="STKc_MAP3K-like"/>
    <property type="match status" value="1"/>
</dbReference>
<feature type="domain" description="Protein kinase" evidence="6">
    <location>
        <begin position="1487"/>
        <end position="1762"/>
    </location>
</feature>
<dbReference type="Proteomes" id="UP001470230">
    <property type="component" value="Unassembled WGS sequence"/>
</dbReference>
<sequence>MLVTTHLRAIFDHFRIWGSYAPPLHYLHQEYSAPEVLLNQNYSKSSDIYSFGIVCSEILTKKKPFEELKTTIHLIKEVAIDRKRPDNFGISKFYQNLINRCWSQDPTERPSFDEIVELLKNNSELKDDEEYQQYIKMVESSEINYDETKKTDQFDEIIGRKESSQKVELFVNNRNFDLKKFRQGNMIDNLLFNDACLIDNKETGERYLARVSENSFGKFNESGLLNFSQELAVISQLDHPSINRFIAYSPVDFKDNKNPMIITDFCSSGKLSTLLDIYESFPLWNDTQKLILIYGIASGVSYLHSHNIIHRNLKPEIILLDEFLYPKIDGFQLSKELPPNSTSEVFSEIKGTPAYLSPEVYLKKEYSKSSDVYAFSLIVYEIMTNLKPFKELKNVVQIQKEVVERGKRPQITETVPDCYKKLIEKCWSQEPKERPTFAEIVDILRNNPEFINEKVDSKEFQKYVKMIDDSNITFNPANKIIINETTDKKIGNDFHYNLTSIYITETINISLDFAYVDLDDFELHKEIGEGSYSKVYEVLNKKTGLKYAAKVLRIDYNQCKRNDYYILLREVNSISKVNHPSFVKFIGYSPVDFHNNPHPVIIMELSSNRSLSHFLESLRNDEEIPDWDDTMKLINIYGIASGMAFLHSHEIILRDLKPDNILFDDYLFPKIIDFGLSKRLVNDIQNDKSGVVGTIAYIAPEVFLNETYDKPVDVYSFAMVVYEIMTNNRPFGNLTPFKIVPEIINNKKRPEFTEEIPDCYKKLIEKCWSQEPNERPTFNEIVDILRNDSNFITEDVNEDEYRNYIDYIDKEQSSYSYKQPIIVSSNNFQSFHRVNIFLYLDEIDQTKLLSINVKSINLAKYEKMDQIGEGGFGTVYKILDRKTGEKYAAKVSIANLNKCSDDKVTNLEREINIISRLYFPSILKFIGFNSSNFNKKPKPTIITELASNGSLDKIIELERISCGNPNWDDTKKLINIYGIAIGMKYLHSLDILHRDLKPGNILLDDYLFPKISDFGLSKNVNEKNVQINSGFKGTCAYSAPEVFKGEYDKPGDVYAFAIIVYEILTNEEIYKNFTYYRVLHEVSNGYRPPMKDYIPLCYQNLIEACWSQNPKDRPTFSEIVDTLRNNEEFITENVDLDEFLNYVDLIDDFQSGKSSNDYMPQSTIDDFSFDFEQEDLLDINEYEEIEKVRKSGIFYTYKVLSLIDRKSYTARISHLPLSRFTKKEEIDLSKELSVISKLNHPSFVKYVGYSSYDFVEDNNPVIVHELVKKETLEDVLQLDKKKQESFGWNETEKFIFMYGIASGMSCLHSLGIVHQNLKAEDILIDVNLYPKISNFSSSLKISDEGENLKANDVLAFSFIVYEMMTNKKISCDVSSSYRPSLNEENLSKSCRDLIEKCWTIEPNNRPTFLEIIEKLKVDRKIIIEKVNQDDITKYIDLLEKYQVKSDSQKVPSKPQFNKIATENQGKIEEVEENDQELKAEFLDLKKFELGDLISKSDFSKTYKVTSKENRKTYSCKISTIKMNKLSRGELINLSREVNIISQLNHPSFLKFIGYSPVDFKDKNRPVIITELTLNGTLKHILDSERKCQIIPGWDDTKKLINIYGIASGMSYLHSNNILHRDLKAENVYLNDYLFPKIGDFGLSTKSHNIESITFQSASGMKGTPLYSAPEILQFNEYSKSGDVYAFSLIVFQIVTGEVPFRNISNTNEIFNEVVKKCNRPEIKKSVPGCYRALIENCWKQEPNERPTFDDVVESLRNDERFITEWVRKKDFLNYIAFIDESRKTFDSSKKILDLDEFLKAKSKIDENEENSKSSDDESDHAGASN</sequence>
<comment type="caution">
    <text evidence="7">The sequence shown here is derived from an EMBL/GenBank/DDBJ whole genome shotgun (WGS) entry which is preliminary data.</text>
</comment>
<feature type="domain" description="Protein kinase" evidence="6">
    <location>
        <begin position="861"/>
        <end position="1130"/>
    </location>
</feature>
<dbReference type="SMART" id="SM00220">
    <property type="entry name" value="S_TKc"/>
    <property type="match status" value="4"/>
</dbReference>
<evidence type="ECO:0000256" key="5">
    <source>
        <dbReference type="SAM" id="MobiDB-lite"/>
    </source>
</evidence>
<dbReference type="InterPro" id="IPR008271">
    <property type="entry name" value="Ser/Thr_kinase_AS"/>
</dbReference>
<evidence type="ECO:0000259" key="6">
    <source>
        <dbReference type="PROSITE" id="PS50011"/>
    </source>
</evidence>
<dbReference type="Gene3D" id="1.10.510.10">
    <property type="entry name" value="Transferase(Phosphotransferase) domain 1"/>
    <property type="match status" value="6"/>
</dbReference>
<keyword evidence="1" id="KW-0723">Serine/threonine-protein kinase</keyword>
<dbReference type="Pfam" id="PF00069">
    <property type="entry name" value="Pkinase"/>
    <property type="match status" value="1"/>
</dbReference>
<dbReference type="EMBL" id="JAPFFF010000041">
    <property type="protein sequence ID" value="KAK8841338.1"/>
    <property type="molecule type" value="Genomic_DNA"/>
</dbReference>
<name>A0ABR2H685_9EUKA</name>
<reference evidence="7 8" key="1">
    <citation type="submission" date="2024-04" db="EMBL/GenBank/DDBJ databases">
        <title>Tritrichomonas musculus Genome.</title>
        <authorList>
            <person name="Alves-Ferreira E."/>
            <person name="Grigg M."/>
            <person name="Lorenzi H."/>
            <person name="Galac M."/>
        </authorList>
    </citation>
    <scope>NUCLEOTIDE SEQUENCE [LARGE SCALE GENOMIC DNA]</scope>
    <source>
        <strain evidence="7 8">EAF2021</strain>
    </source>
</reference>
<feature type="domain" description="Protein kinase" evidence="6">
    <location>
        <begin position="1171"/>
        <end position="1422"/>
    </location>
</feature>
<dbReference type="InterPro" id="IPR001245">
    <property type="entry name" value="Ser-Thr/Tyr_kinase_cat_dom"/>
</dbReference>
<organism evidence="7 8">
    <name type="scientific">Tritrichomonas musculus</name>
    <dbReference type="NCBI Taxonomy" id="1915356"/>
    <lineage>
        <taxon>Eukaryota</taxon>
        <taxon>Metamonada</taxon>
        <taxon>Parabasalia</taxon>
        <taxon>Tritrichomonadida</taxon>
        <taxon>Tritrichomonadidae</taxon>
        <taxon>Tritrichomonas</taxon>
    </lineage>
</organism>
<feature type="domain" description="Protein kinase" evidence="6">
    <location>
        <begin position="181"/>
        <end position="450"/>
    </location>
</feature>
<protein>
    <recommendedName>
        <fullName evidence="6">Protein kinase domain-containing protein</fullName>
    </recommendedName>
</protein>
<evidence type="ECO:0000256" key="1">
    <source>
        <dbReference type="ARBA" id="ARBA00022527"/>
    </source>
</evidence>
<proteinExistence type="predicted"/>
<keyword evidence="1" id="KW-0808">Transferase</keyword>
<dbReference type="PROSITE" id="PS00108">
    <property type="entry name" value="PROTEIN_KINASE_ST"/>
    <property type="match status" value="2"/>
</dbReference>
<dbReference type="InterPro" id="IPR051681">
    <property type="entry name" value="Ser/Thr_Kinases-Pseudokinases"/>
</dbReference>
<evidence type="ECO:0000256" key="4">
    <source>
        <dbReference type="PROSITE-ProRule" id="PRU10141"/>
    </source>
</evidence>
<dbReference type="Pfam" id="PF07714">
    <property type="entry name" value="PK_Tyr_Ser-Thr"/>
    <property type="match status" value="5"/>
</dbReference>
<feature type="compositionally biased region" description="Basic and acidic residues" evidence="5">
    <location>
        <begin position="1804"/>
        <end position="1815"/>
    </location>
</feature>
<accession>A0ABR2H685</accession>
<keyword evidence="8" id="KW-1185">Reference proteome</keyword>
<feature type="domain" description="Protein kinase" evidence="6">
    <location>
        <begin position="1"/>
        <end position="125"/>
    </location>
</feature>
<dbReference type="InterPro" id="IPR017441">
    <property type="entry name" value="Protein_kinase_ATP_BS"/>
</dbReference>
<dbReference type="InterPro" id="IPR011009">
    <property type="entry name" value="Kinase-like_dom_sf"/>
</dbReference>
<dbReference type="PRINTS" id="PR00109">
    <property type="entry name" value="TYRKINASE"/>
</dbReference>
<evidence type="ECO:0000313" key="7">
    <source>
        <dbReference type="EMBL" id="KAK8841338.1"/>
    </source>
</evidence>
<keyword evidence="2 4" id="KW-0547">Nucleotide-binding</keyword>
<dbReference type="PANTHER" id="PTHR44329">
    <property type="entry name" value="SERINE/THREONINE-PROTEIN KINASE TNNI3K-RELATED"/>
    <property type="match status" value="1"/>
</dbReference>
<keyword evidence="3 4" id="KW-0067">ATP-binding</keyword>
<dbReference type="PROSITE" id="PS00107">
    <property type="entry name" value="PROTEIN_KINASE_ATP"/>
    <property type="match status" value="2"/>
</dbReference>
<evidence type="ECO:0000256" key="3">
    <source>
        <dbReference type="ARBA" id="ARBA00022840"/>
    </source>
</evidence>
<keyword evidence="1" id="KW-0418">Kinase</keyword>
<evidence type="ECO:0000313" key="8">
    <source>
        <dbReference type="Proteomes" id="UP001470230"/>
    </source>
</evidence>
<feature type="domain" description="Protein kinase" evidence="6">
    <location>
        <begin position="521"/>
        <end position="792"/>
    </location>
</feature>
<dbReference type="PROSITE" id="PS50011">
    <property type="entry name" value="PROTEIN_KINASE_DOM"/>
    <property type="match status" value="6"/>
</dbReference>
<dbReference type="InterPro" id="IPR000719">
    <property type="entry name" value="Prot_kinase_dom"/>
</dbReference>